<dbReference type="EMBL" id="KN831792">
    <property type="protein sequence ID" value="KIM38224.1"/>
    <property type="molecule type" value="Genomic_DNA"/>
</dbReference>
<proteinExistence type="predicted"/>
<gene>
    <name evidence="1" type="ORF">M413DRAFT_30347</name>
</gene>
<dbReference type="Proteomes" id="UP000053424">
    <property type="component" value="Unassembled WGS sequence"/>
</dbReference>
<protein>
    <submittedName>
        <fullName evidence="1">Uncharacterized protein</fullName>
    </submittedName>
</protein>
<reference evidence="1 2" key="1">
    <citation type="submission" date="2014-04" db="EMBL/GenBank/DDBJ databases">
        <authorList>
            <consortium name="DOE Joint Genome Institute"/>
            <person name="Kuo A."/>
            <person name="Gay G."/>
            <person name="Dore J."/>
            <person name="Kohler A."/>
            <person name="Nagy L.G."/>
            <person name="Floudas D."/>
            <person name="Copeland A."/>
            <person name="Barry K.W."/>
            <person name="Cichocki N."/>
            <person name="Veneault-Fourrey C."/>
            <person name="LaButti K."/>
            <person name="Lindquist E.A."/>
            <person name="Lipzen A."/>
            <person name="Lundell T."/>
            <person name="Morin E."/>
            <person name="Murat C."/>
            <person name="Sun H."/>
            <person name="Tunlid A."/>
            <person name="Henrissat B."/>
            <person name="Grigoriev I.V."/>
            <person name="Hibbett D.S."/>
            <person name="Martin F."/>
            <person name="Nordberg H.P."/>
            <person name="Cantor M.N."/>
            <person name="Hua S.X."/>
        </authorList>
    </citation>
    <scope>NUCLEOTIDE SEQUENCE [LARGE SCALE GENOMIC DNA]</scope>
    <source>
        <strain evidence="2">h7</strain>
    </source>
</reference>
<organism evidence="1 2">
    <name type="scientific">Hebeloma cylindrosporum</name>
    <dbReference type="NCBI Taxonomy" id="76867"/>
    <lineage>
        <taxon>Eukaryota</taxon>
        <taxon>Fungi</taxon>
        <taxon>Dikarya</taxon>
        <taxon>Basidiomycota</taxon>
        <taxon>Agaricomycotina</taxon>
        <taxon>Agaricomycetes</taxon>
        <taxon>Agaricomycetidae</taxon>
        <taxon>Agaricales</taxon>
        <taxon>Agaricineae</taxon>
        <taxon>Hymenogastraceae</taxon>
        <taxon>Hebeloma</taxon>
    </lineage>
</organism>
<dbReference type="OrthoDB" id="3244185at2759"/>
<sequence length="230" mass="26437">MHHEKYLRRRLETSFNTPLHVQKPLPSLIPARRLQMAKHPTSRGVPIEVICTKYGATQFIPALSRFIAQYQHPEYSKAQVKVASNHIHIPFSKVSVFHRLKFVSYDAYSLNPLDESVVDSIHTDPVHLDKYRKIIPGRFDTAIIQVKNSGSDFSLKDLGIGQVRCIFSLPPHALDLWFPAGTFIHKHLAYVEWFTPFSRARKDQNSKLFKVSRCPAIPKIWTSSTCFMVI</sequence>
<dbReference type="HOGENOM" id="CLU_006344_0_0_1"/>
<keyword evidence="2" id="KW-1185">Reference proteome</keyword>
<evidence type="ECO:0000313" key="2">
    <source>
        <dbReference type="Proteomes" id="UP000053424"/>
    </source>
</evidence>
<evidence type="ECO:0000313" key="1">
    <source>
        <dbReference type="EMBL" id="KIM38224.1"/>
    </source>
</evidence>
<name>A0A0C3C1U5_HEBCY</name>
<accession>A0A0C3C1U5</accession>
<dbReference type="AlphaFoldDB" id="A0A0C3C1U5"/>
<reference evidence="2" key="2">
    <citation type="submission" date="2015-01" db="EMBL/GenBank/DDBJ databases">
        <title>Evolutionary Origins and Diversification of the Mycorrhizal Mutualists.</title>
        <authorList>
            <consortium name="DOE Joint Genome Institute"/>
            <consortium name="Mycorrhizal Genomics Consortium"/>
            <person name="Kohler A."/>
            <person name="Kuo A."/>
            <person name="Nagy L.G."/>
            <person name="Floudas D."/>
            <person name="Copeland A."/>
            <person name="Barry K.W."/>
            <person name="Cichocki N."/>
            <person name="Veneault-Fourrey C."/>
            <person name="LaButti K."/>
            <person name="Lindquist E.A."/>
            <person name="Lipzen A."/>
            <person name="Lundell T."/>
            <person name="Morin E."/>
            <person name="Murat C."/>
            <person name="Riley R."/>
            <person name="Ohm R."/>
            <person name="Sun H."/>
            <person name="Tunlid A."/>
            <person name="Henrissat B."/>
            <person name="Grigoriev I.V."/>
            <person name="Hibbett D.S."/>
            <person name="Martin F."/>
        </authorList>
    </citation>
    <scope>NUCLEOTIDE SEQUENCE [LARGE SCALE GENOMIC DNA]</scope>
    <source>
        <strain evidence="2">h7</strain>
    </source>
</reference>